<dbReference type="EMBL" id="MCYL01000008">
    <property type="protein sequence ID" value="PML58225.1"/>
    <property type="molecule type" value="Genomic_DNA"/>
</dbReference>
<dbReference type="Gene3D" id="3.10.590.10">
    <property type="entry name" value="ph1033 like domains"/>
    <property type="match status" value="1"/>
</dbReference>
<dbReference type="AlphaFoldDB" id="A0A2N7IJX2"/>
<gene>
    <name evidence="2" type="ORF">BCT74_17060</name>
</gene>
<evidence type="ECO:0000313" key="3">
    <source>
        <dbReference type="Proteomes" id="UP000235746"/>
    </source>
</evidence>
<dbReference type="RefSeq" id="WP_102578472.1">
    <property type="nucleotide sequence ID" value="NZ_MCYL01000008.1"/>
</dbReference>
<comment type="caution">
    <text evidence="2">The sequence shown here is derived from an EMBL/GenBank/DDBJ whole genome shotgun (WGS) entry which is preliminary data.</text>
</comment>
<reference evidence="3" key="1">
    <citation type="submission" date="2016-07" db="EMBL/GenBank/DDBJ databases">
        <title>Nontailed viruses are major unrecognized killers of bacteria in the ocean.</title>
        <authorList>
            <person name="Kauffman K."/>
            <person name="Hussain F."/>
            <person name="Yang J."/>
            <person name="Arevalo P."/>
            <person name="Brown J."/>
            <person name="Cutler M."/>
            <person name="Kelly L."/>
            <person name="Polz M.F."/>
        </authorList>
    </citation>
    <scope>NUCLEOTIDE SEQUENCE [LARGE SCALE GENOMIC DNA]</scope>
    <source>
        <strain evidence="3">10N.261.51.B8</strain>
    </source>
</reference>
<dbReference type="GO" id="GO:0003676">
    <property type="term" value="F:nucleic acid binding"/>
    <property type="evidence" value="ECO:0007669"/>
    <property type="project" value="InterPro"/>
</dbReference>
<feature type="domain" description="HNH" evidence="1">
    <location>
        <begin position="209"/>
        <end position="263"/>
    </location>
</feature>
<dbReference type="InterPro" id="IPR002711">
    <property type="entry name" value="HNH"/>
</dbReference>
<name>A0A2N7IJX2_9VIBR</name>
<protein>
    <recommendedName>
        <fullName evidence="1">HNH domain-containing protein</fullName>
    </recommendedName>
</protein>
<evidence type="ECO:0000259" key="1">
    <source>
        <dbReference type="Pfam" id="PF01844"/>
    </source>
</evidence>
<dbReference type="SUPFAM" id="SSF88697">
    <property type="entry name" value="PUA domain-like"/>
    <property type="match status" value="1"/>
</dbReference>
<dbReference type="InterPro" id="IPR015947">
    <property type="entry name" value="PUA-like_sf"/>
</dbReference>
<evidence type="ECO:0000313" key="2">
    <source>
        <dbReference type="EMBL" id="PML58225.1"/>
    </source>
</evidence>
<dbReference type="GO" id="GO:0004519">
    <property type="term" value="F:endonuclease activity"/>
    <property type="evidence" value="ECO:0007669"/>
    <property type="project" value="InterPro"/>
</dbReference>
<proteinExistence type="predicted"/>
<organism evidence="2 3">
    <name type="scientific">Vibrio lentus</name>
    <dbReference type="NCBI Taxonomy" id="136468"/>
    <lineage>
        <taxon>Bacteria</taxon>
        <taxon>Pseudomonadati</taxon>
        <taxon>Pseudomonadota</taxon>
        <taxon>Gammaproteobacteria</taxon>
        <taxon>Vibrionales</taxon>
        <taxon>Vibrionaceae</taxon>
        <taxon>Vibrio</taxon>
    </lineage>
</organism>
<dbReference type="Pfam" id="PF01844">
    <property type="entry name" value="HNH"/>
    <property type="match status" value="1"/>
</dbReference>
<accession>A0A2N7IJX2</accession>
<dbReference type="GO" id="GO:0008270">
    <property type="term" value="F:zinc ion binding"/>
    <property type="evidence" value="ECO:0007669"/>
    <property type="project" value="InterPro"/>
</dbReference>
<sequence>MIWAIYVSDKPHSRINFPIGINQGIWGVKESKKDTVTNIREGDLVAFVYSISWLKAEGKAPKGFSRVGKDQLHNFRGVVQSITIGKVTKAYYSSSSEVWPDDVYPHRFEFDIIEVHDDHVYFGTEFFNEEFVEAVRYSACTQGSVTRASSIEKLEQITSKIDEEQEAEELESGYEGKPILRLHKSRERSAKLVKQKKQQVIKETGKLACEVCSLDFKAVYGELGNGFAECHHKNPLSLRDENKKTKLSDLAIVCSNCHRMLHRKRPWLKVKALKDIYEKQRA</sequence>
<dbReference type="Proteomes" id="UP000235746">
    <property type="component" value="Unassembled WGS sequence"/>
</dbReference>